<feature type="transmembrane region" description="Helical" evidence="12">
    <location>
        <begin position="129"/>
        <end position="149"/>
    </location>
</feature>
<comment type="subcellular location">
    <subcellularLocation>
        <location evidence="1">Membrane</location>
        <topology evidence="1">Multi-pass membrane protein</topology>
    </subcellularLocation>
</comment>
<name>A0A368JJ74_9BACT</name>
<evidence type="ECO:0000256" key="10">
    <source>
        <dbReference type="ARBA" id="ARBA00023136"/>
    </source>
</evidence>
<evidence type="ECO:0000256" key="12">
    <source>
        <dbReference type="SAM" id="Phobius"/>
    </source>
</evidence>
<dbReference type="RefSeq" id="WP_114407841.1">
    <property type="nucleotide sequence ID" value="NZ_QOWE01000017.1"/>
</dbReference>
<dbReference type="EMBL" id="QOWE01000017">
    <property type="protein sequence ID" value="RCR67710.1"/>
    <property type="molecule type" value="Genomic_DNA"/>
</dbReference>
<dbReference type="GO" id="GO:0005249">
    <property type="term" value="F:voltage-gated potassium channel activity"/>
    <property type="evidence" value="ECO:0007669"/>
    <property type="project" value="InterPro"/>
</dbReference>
<keyword evidence="5" id="KW-0631">Potassium channel</keyword>
<keyword evidence="8 12" id="KW-1133">Transmembrane helix</keyword>
<dbReference type="Proteomes" id="UP000253383">
    <property type="component" value="Unassembled WGS sequence"/>
</dbReference>
<evidence type="ECO:0000256" key="9">
    <source>
        <dbReference type="ARBA" id="ARBA00023065"/>
    </source>
</evidence>
<dbReference type="InterPro" id="IPR028325">
    <property type="entry name" value="VG_K_chnl"/>
</dbReference>
<feature type="transmembrane region" description="Helical" evidence="12">
    <location>
        <begin position="12"/>
        <end position="33"/>
    </location>
</feature>
<organism evidence="14 15">
    <name type="scientific">Larkinella punicea</name>
    <dbReference type="NCBI Taxonomy" id="2315727"/>
    <lineage>
        <taxon>Bacteria</taxon>
        <taxon>Pseudomonadati</taxon>
        <taxon>Bacteroidota</taxon>
        <taxon>Cytophagia</taxon>
        <taxon>Cytophagales</taxon>
        <taxon>Spirosomataceae</taxon>
        <taxon>Larkinella</taxon>
    </lineage>
</organism>
<evidence type="ECO:0000256" key="3">
    <source>
        <dbReference type="ARBA" id="ARBA00022538"/>
    </source>
</evidence>
<dbReference type="PANTHER" id="PTHR11537:SF254">
    <property type="entry name" value="POTASSIUM VOLTAGE-GATED CHANNEL PROTEIN SHAB"/>
    <property type="match status" value="1"/>
</dbReference>
<keyword evidence="3" id="KW-0633">Potassium transport</keyword>
<dbReference type="OrthoDB" id="9799090at2"/>
<keyword evidence="10 12" id="KW-0472">Membrane</keyword>
<dbReference type="Gene3D" id="1.20.120.350">
    <property type="entry name" value="Voltage-gated potassium channels. Chain C"/>
    <property type="match status" value="1"/>
</dbReference>
<comment type="caution">
    <text evidence="14">The sequence shown here is derived from an EMBL/GenBank/DDBJ whole genome shotgun (WGS) entry which is preliminary data.</text>
</comment>
<protein>
    <submittedName>
        <fullName evidence="14">Ion transporter</fullName>
    </submittedName>
</protein>
<proteinExistence type="predicted"/>
<dbReference type="SUPFAM" id="SSF81324">
    <property type="entry name" value="Voltage-gated potassium channels"/>
    <property type="match status" value="1"/>
</dbReference>
<evidence type="ECO:0000313" key="14">
    <source>
        <dbReference type="EMBL" id="RCR67710.1"/>
    </source>
</evidence>
<evidence type="ECO:0000256" key="7">
    <source>
        <dbReference type="ARBA" id="ARBA00022958"/>
    </source>
</evidence>
<dbReference type="PANTHER" id="PTHR11537">
    <property type="entry name" value="VOLTAGE-GATED POTASSIUM CHANNEL"/>
    <property type="match status" value="1"/>
</dbReference>
<keyword evidence="9" id="KW-0406">Ion transport</keyword>
<evidence type="ECO:0000256" key="8">
    <source>
        <dbReference type="ARBA" id="ARBA00022989"/>
    </source>
</evidence>
<gene>
    <name evidence="14" type="ORF">DUE52_20115</name>
</gene>
<dbReference type="GO" id="GO:0008076">
    <property type="term" value="C:voltage-gated potassium channel complex"/>
    <property type="evidence" value="ECO:0007669"/>
    <property type="project" value="InterPro"/>
</dbReference>
<keyword evidence="11" id="KW-0407">Ion channel</keyword>
<reference evidence="14 15" key="1">
    <citation type="submission" date="2018-07" db="EMBL/GenBank/DDBJ databases">
        <title>Genome analysis of Larkinella rosea.</title>
        <authorList>
            <person name="Zhou Z."/>
            <person name="Wang G."/>
        </authorList>
    </citation>
    <scope>NUCLEOTIDE SEQUENCE [LARGE SCALE GENOMIC DNA]</scope>
    <source>
        <strain evidence="15">zzj9</strain>
    </source>
</reference>
<dbReference type="InterPro" id="IPR027359">
    <property type="entry name" value="Volt_channel_dom_sf"/>
</dbReference>
<dbReference type="InterPro" id="IPR005821">
    <property type="entry name" value="Ion_trans_dom"/>
</dbReference>
<keyword evidence="2" id="KW-0813">Transport</keyword>
<keyword evidence="4 12" id="KW-0812">Transmembrane</keyword>
<feature type="domain" description="Ion transport" evidence="13">
    <location>
        <begin position="17"/>
        <end position="216"/>
    </location>
</feature>
<evidence type="ECO:0000256" key="5">
    <source>
        <dbReference type="ARBA" id="ARBA00022826"/>
    </source>
</evidence>
<evidence type="ECO:0000256" key="6">
    <source>
        <dbReference type="ARBA" id="ARBA00022882"/>
    </source>
</evidence>
<accession>A0A368JJ74</accession>
<evidence type="ECO:0000313" key="15">
    <source>
        <dbReference type="Proteomes" id="UP000253383"/>
    </source>
</evidence>
<dbReference type="Pfam" id="PF00520">
    <property type="entry name" value="Ion_trans"/>
    <property type="match status" value="1"/>
</dbReference>
<dbReference type="Gene3D" id="1.20.5.110">
    <property type="match status" value="1"/>
</dbReference>
<keyword evidence="7" id="KW-0630">Potassium</keyword>
<dbReference type="PRINTS" id="PR00169">
    <property type="entry name" value="KCHANNEL"/>
</dbReference>
<keyword evidence="15" id="KW-1185">Reference proteome</keyword>
<evidence type="ECO:0000256" key="4">
    <source>
        <dbReference type="ARBA" id="ARBA00022692"/>
    </source>
</evidence>
<evidence type="ECO:0000256" key="2">
    <source>
        <dbReference type="ARBA" id="ARBA00022448"/>
    </source>
</evidence>
<feature type="transmembrane region" description="Helical" evidence="12">
    <location>
        <begin position="45"/>
        <end position="67"/>
    </location>
</feature>
<dbReference type="AlphaFoldDB" id="A0A368JJ74"/>
<dbReference type="Gene3D" id="1.10.287.70">
    <property type="match status" value="1"/>
</dbReference>
<evidence type="ECO:0000256" key="11">
    <source>
        <dbReference type="ARBA" id="ARBA00023303"/>
    </source>
</evidence>
<keyword evidence="6" id="KW-0851">Voltage-gated channel</keyword>
<dbReference type="GO" id="GO:0001508">
    <property type="term" value="P:action potential"/>
    <property type="evidence" value="ECO:0007669"/>
    <property type="project" value="TreeGrafter"/>
</dbReference>
<evidence type="ECO:0000259" key="13">
    <source>
        <dbReference type="Pfam" id="PF00520"/>
    </source>
</evidence>
<feature type="transmembrane region" description="Helical" evidence="12">
    <location>
        <begin position="190"/>
        <end position="215"/>
    </location>
</feature>
<sequence length="228" mass="25739">MNGQRTEKSENKLGILNSVVIVLSIYVLGALVIDSVYVLPTETSLLLSYIDNSICLFFFFDFCIRFYKADNKLKFMRWGWIDLVSCIPMVDFLRAGRLLRLIRLLRVIRAFRSARQLVNYIFKDKSQGAFTSVSIIAILLVIFSAIAILQVETDPNSNIKTAEDAIWWAYVTITTVGYGDKFPVTTEGRIIAAILMTAGVGLFGTFTAYVASWFVTDNKPVETKQEND</sequence>
<evidence type="ECO:0000256" key="1">
    <source>
        <dbReference type="ARBA" id="ARBA00004141"/>
    </source>
</evidence>